<evidence type="ECO:0000313" key="1">
    <source>
        <dbReference type="EMBL" id="PRY06086.1"/>
    </source>
</evidence>
<reference evidence="1 2" key="1">
    <citation type="submission" date="2018-03" db="EMBL/GenBank/DDBJ databases">
        <title>Genomic Encyclopedia of Archaeal and Bacterial Type Strains, Phase II (KMG-II): from individual species to whole genera.</title>
        <authorList>
            <person name="Goeker M."/>
        </authorList>
    </citation>
    <scope>NUCLEOTIDE SEQUENCE [LARGE SCALE GENOMIC DNA]</scope>
    <source>
        <strain evidence="1 2">DSM 19711</strain>
    </source>
</reference>
<accession>A0A2T0QNF5</accession>
<feature type="non-terminal residue" evidence="1">
    <location>
        <position position="87"/>
    </location>
</feature>
<name>A0A2T0QNF5_9ACTN</name>
<gene>
    <name evidence="1" type="ORF">CLV37_1351</name>
</gene>
<dbReference type="Proteomes" id="UP000238083">
    <property type="component" value="Unassembled WGS sequence"/>
</dbReference>
<dbReference type="EMBL" id="PVZF01000035">
    <property type="protein sequence ID" value="PRY06086.1"/>
    <property type="molecule type" value="Genomic_DNA"/>
</dbReference>
<organism evidence="1 2">
    <name type="scientific">Kineococcus rhizosphaerae</name>
    <dbReference type="NCBI Taxonomy" id="559628"/>
    <lineage>
        <taxon>Bacteria</taxon>
        <taxon>Bacillati</taxon>
        <taxon>Actinomycetota</taxon>
        <taxon>Actinomycetes</taxon>
        <taxon>Kineosporiales</taxon>
        <taxon>Kineosporiaceae</taxon>
        <taxon>Kineococcus</taxon>
    </lineage>
</organism>
<protein>
    <submittedName>
        <fullName evidence="1">Replicase family protein</fullName>
    </submittedName>
</protein>
<sequence length="87" mass="9971">MNTATAESWVDEWWQPRRPLATDHPASGCYRMSREDALLRRYLQHSPPPLVSMLVVDVDHRDTLLRAISRPLAHPEPSWVAESPSGR</sequence>
<keyword evidence="2" id="KW-1185">Reference proteome</keyword>
<comment type="caution">
    <text evidence="1">The sequence shown here is derived from an EMBL/GenBank/DDBJ whole genome shotgun (WGS) entry which is preliminary data.</text>
</comment>
<proteinExistence type="predicted"/>
<dbReference type="AlphaFoldDB" id="A0A2T0QNF5"/>
<evidence type="ECO:0000313" key="2">
    <source>
        <dbReference type="Proteomes" id="UP000238083"/>
    </source>
</evidence>